<dbReference type="EMBL" id="CAJVPY010000285">
    <property type="protein sequence ID" value="CAG8462738.1"/>
    <property type="molecule type" value="Genomic_DNA"/>
</dbReference>
<reference evidence="1" key="1">
    <citation type="submission" date="2021-06" db="EMBL/GenBank/DDBJ databases">
        <authorList>
            <person name="Kallberg Y."/>
            <person name="Tangrot J."/>
            <person name="Rosling A."/>
        </authorList>
    </citation>
    <scope>NUCLEOTIDE SEQUENCE</scope>
    <source>
        <strain evidence="1">MA453B</strain>
    </source>
</reference>
<evidence type="ECO:0000313" key="1">
    <source>
        <dbReference type="EMBL" id="CAG8462738.1"/>
    </source>
</evidence>
<accession>A0A9N8Z378</accession>
<sequence>MKYPMKKIIQENENEIAVKNYEINKLKTDLKYIDKKNEHLYEQLELLYKLSK</sequence>
<evidence type="ECO:0000313" key="2">
    <source>
        <dbReference type="Proteomes" id="UP000789405"/>
    </source>
</evidence>
<comment type="caution">
    <text evidence="1">The sequence shown here is derived from an EMBL/GenBank/DDBJ whole genome shotgun (WGS) entry which is preliminary data.</text>
</comment>
<dbReference type="Proteomes" id="UP000789405">
    <property type="component" value="Unassembled WGS sequence"/>
</dbReference>
<proteinExistence type="predicted"/>
<dbReference type="AlphaFoldDB" id="A0A9N8Z378"/>
<protein>
    <submittedName>
        <fullName evidence="1">10400_t:CDS:1</fullName>
    </submittedName>
</protein>
<keyword evidence="2" id="KW-1185">Reference proteome</keyword>
<gene>
    <name evidence="1" type="ORF">DERYTH_LOCUS1086</name>
</gene>
<organism evidence="1 2">
    <name type="scientific">Dentiscutata erythropus</name>
    <dbReference type="NCBI Taxonomy" id="1348616"/>
    <lineage>
        <taxon>Eukaryota</taxon>
        <taxon>Fungi</taxon>
        <taxon>Fungi incertae sedis</taxon>
        <taxon>Mucoromycota</taxon>
        <taxon>Glomeromycotina</taxon>
        <taxon>Glomeromycetes</taxon>
        <taxon>Diversisporales</taxon>
        <taxon>Gigasporaceae</taxon>
        <taxon>Dentiscutata</taxon>
    </lineage>
</organism>
<name>A0A9N8Z378_9GLOM</name>